<reference evidence="1" key="2">
    <citation type="submission" date="2020-09" db="EMBL/GenBank/DDBJ databases">
        <authorList>
            <person name="Sun Q."/>
            <person name="Zhou Y."/>
        </authorList>
    </citation>
    <scope>NUCLEOTIDE SEQUENCE</scope>
    <source>
        <strain evidence="1">CGMCC 1.15758</strain>
    </source>
</reference>
<reference evidence="1" key="1">
    <citation type="journal article" date="2014" name="Int. J. Syst. Evol. Microbiol.">
        <title>Complete genome sequence of Corynebacterium casei LMG S-19264T (=DSM 44701T), isolated from a smear-ripened cheese.</title>
        <authorList>
            <consortium name="US DOE Joint Genome Institute (JGI-PGF)"/>
            <person name="Walter F."/>
            <person name="Albersmeier A."/>
            <person name="Kalinowski J."/>
            <person name="Ruckert C."/>
        </authorList>
    </citation>
    <scope>NUCLEOTIDE SEQUENCE</scope>
    <source>
        <strain evidence="1">CGMCC 1.15758</strain>
    </source>
</reference>
<evidence type="ECO:0000313" key="1">
    <source>
        <dbReference type="EMBL" id="GGF97664.1"/>
    </source>
</evidence>
<evidence type="ECO:0000313" key="2">
    <source>
        <dbReference type="Proteomes" id="UP000636949"/>
    </source>
</evidence>
<organism evidence="1 2">
    <name type="scientific">Cysteiniphilum litorale</name>
    <dbReference type="NCBI Taxonomy" id="2056700"/>
    <lineage>
        <taxon>Bacteria</taxon>
        <taxon>Pseudomonadati</taxon>
        <taxon>Pseudomonadota</taxon>
        <taxon>Gammaproteobacteria</taxon>
        <taxon>Thiotrichales</taxon>
        <taxon>Fastidiosibacteraceae</taxon>
        <taxon>Cysteiniphilum</taxon>
    </lineage>
</organism>
<dbReference type="RefSeq" id="WP_117002464.1">
    <property type="nucleotide sequence ID" value="NZ_BMJS01000012.1"/>
</dbReference>
<dbReference type="AlphaFoldDB" id="A0A8J3E902"/>
<dbReference type="Proteomes" id="UP000636949">
    <property type="component" value="Unassembled WGS sequence"/>
</dbReference>
<dbReference type="EMBL" id="BMJS01000012">
    <property type="protein sequence ID" value="GGF97664.1"/>
    <property type="molecule type" value="Genomic_DNA"/>
</dbReference>
<protein>
    <submittedName>
        <fullName evidence="1">Uncharacterized protein</fullName>
    </submittedName>
</protein>
<sequence length="107" mass="12606">MTKLVDVTKQEQINNSIAILRAWHKVEFFQPYKIPDDSNYENKGVKITFDELQRQQDAILPWLDTNARLQIGLYPEQHVIFYPKVSIQFFKNSYSYTCHATCNVFCA</sequence>
<keyword evidence="2" id="KW-1185">Reference proteome</keyword>
<name>A0A8J3E902_9GAMM</name>
<dbReference type="OrthoDB" id="9999722at2"/>
<proteinExistence type="predicted"/>
<gene>
    <name evidence="1" type="ORF">GCM10010995_13560</name>
</gene>
<accession>A0A8J3E902</accession>
<comment type="caution">
    <text evidence="1">The sequence shown here is derived from an EMBL/GenBank/DDBJ whole genome shotgun (WGS) entry which is preliminary data.</text>
</comment>